<evidence type="ECO:0000313" key="2">
    <source>
        <dbReference type="EMBL" id="BCK79749.1"/>
    </source>
</evidence>
<feature type="chain" id="PRO_5032844128" description="VCBS repeat-containing protein" evidence="1">
    <location>
        <begin position="31"/>
        <end position="437"/>
    </location>
</feature>
<geneLocation type="plasmid" evidence="2 3">
    <name>pMM35_01</name>
</geneLocation>
<dbReference type="RefSeq" id="WP_212821516.1">
    <property type="nucleotide sequence ID" value="NZ_AP023416.1"/>
</dbReference>
<dbReference type="AlphaFoldDB" id="A0A810PTM0"/>
<dbReference type="Proteomes" id="UP000681343">
    <property type="component" value="Plasmid pMM35_01"/>
</dbReference>
<accession>A0A810PTM0</accession>
<evidence type="ECO:0008006" key="4">
    <source>
        <dbReference type="Google" id="ProtNLM"/>
    </source>
</evidence>
<dbReference type="PROSITE" id="PS51257">
    <property type="entry name" value="PROKAR_LIPOPROTEIN"/>
    <property type="match status" value="1"/>
</dbReference>
<keyword evidence="1" id="KW-0732">Signal</keyword>
<dbReference type="InterPro" id="IPR028994">
    <property type="entry name" value="Integrin_alpha_N"/>
</dbReference>
<feature type="signal peptide" evidence="1">
    <location>
        <begin position="1"/>
        <end position="30"/>
    </location>
</feature>
<protein>
    <recommendedName>
        <fullName evidence="4">VCBS repeat-containing protein</fullName>
    </recommendedName>
</protein>
<evidence type="ECO:0000256" key="1">
    <source>
        <dbReference type="SAM" id="SignalP"/>
    </source>
</evidence>
<keyword evidence="2" id="KW-0614">Plasmid</keyword>
<gene>
    <name evidence="2" type="ORF">MM35RIKEN_19410</name>
</gene>
<keyword evidence="3" id="KW-1185">Reference proteome</keyword>
<proteinExistence type="predicted"/>
<name>A0A810PTM0_9FIRM</name>
<organism evidence="2 3">
    <name type="scientific">Vescimonas fastidiosa</name>
    <dbReference type="NCBI Taxonomy" id="2714353"/>
    <lineage>
        <taxon>Bacteria</taxon>
        <taxon>Bacillati</taxon>
        <taxon>Bacillota</taxon>
        <taxon>Clostridia</taxon>
        <taxon>Eubacteriales</taxon>
        <taxon>Oscillospiraceae</taxon>
        <taxon>Vescimonas</taxon>
    </lineage>
</organism>
<dbReference type="SUPFAM" id="SSF69318">
    <property type="entry name" value="Integrin alpha N-terminal domain"/>
    <property type="match status" value="1"/>
</dbReference>
<dbReference type="KEGG" id="vfa:MM35RIKEN_19410"/>
<dbReference type="EMBL" id="AP023416">
    <property type="protein sequence ID" value="BCK79749.1"/>
    <property type="molecule type" value="Genomic_DNA"/>
</dbReference>
<reference evidence="2" key="1">
    <citation type="submission" date="2020-09" db="EMBL/GenBank/DDBJ databases">
        <title>New species isolated from human feces.</title>
        <authorList>
            <person name="Kitahara M."/>
            <person name="Shigeno Y."/>
            <person name="Shime M."/>
            <person name="Matsumoto Y."/>
            <person name="Nakamura S."/>
            <person name="Motooka D."/>
            <person name="Fukuoka S."/>
            <person name="Nishikawa H."/>
            <person name="Benno Y."/>
        </authorList>
    </citation>
    <scope>NUCLEOTIDE SEQUENCE</scope>
    <source>
        <strain evidence="2">MM35</strain>
        <plasmid evidence="2">pMM35_01</plasmid>
    </source>
</reference>
<sequence length="437" mass="48577">MKKWKKKMAVLVASLALALGLCGCALETSAENLFTLPEVPVEYTGLSNTLNTYLKSGYEYINPTGGNNMQSLQMIDLDGDGSKEAVAFFRCASDEKPLKILFFRSEEESFTLFCTIESGGTSIDSISFRDFDGDGKLEVAVGWRISTEVQTVAVYRLRGNTPEVMMQSGYSRFVVDDLDSDGLFDLLLLRTDADGATLAEHFRWREGELRSGSPCRLSCTAAELSRGSIVCGKLDSQSNAAFITGVDEGNQAMTDILVSREGELKNVTQSRSTGKTDVRYAFSQLRPQDINNDGIIEIPYPADSTVRSAARVFCWYRYNDRGDSVWVMDTYHNQPDGWYLTLSEDWHGCMKGTDIISTDKGSCVTLQCNGEAVLYLYSFSGEDRDREARSDGRTLLMLRSNMAYAMRITEEGERIGVSNEWVNSHFYLISTAWAAGN</sequence>
<evidence type="ECO:0000313" key="3">
    <source>
        <dbReference type="Proteomes" id="UP000681343"/>
    </source>
</evidence>